<dbReference type="Gramene" id="C.cajan_37261.t">
    <property type="protein sequence ID" value="C.cajan_37261.t.cds1"/>
    <property type="gene ID" value="C.cajan_37261"/>
</dbReference>
<name>A0A151RFD8_CAJCA</name>
<accession>A0A151RFD8</accession>
<keyword evidence="2" id="KW-1185">Reference proteome</keyword>
<organism evidence="1 2">
    <name type="scientific">Cajanus cajan</name>
    <name type="common">Pigeon pea</name>
    <name type="synonym">Cajanus indicus</name>
    <dbReference type="NCBI Taxonomy" id="3821"/>
    <lineage>
        <taxon>Eukaryota</taxon>
        <taxon>Viridiplantae</taxon>
        <taxon>Streptophyta</taxon>
        <taxon>Embryophyta</taxon>
        <taxon>Tracheophyta</taxon>
        <taxon>Spermatophyta</taxon>
        <taxon>Magnoliopsida</taxon>
        <taxon>eudicotyledons</taxon>
        <taxon>Gunneridae</taxon>
        <taxon>Pentapetalae</taxon>
        <taxon>rosids</taxon>
        <taxon>fabids</taxon>
        <taxon>Fabales</taxon>
        <taxon>Fabaceae</taxon>
        <taxon>Papilionoideae</taxon>
        <taxon>50 kb inversion clade</taxon>
        <taxon>NPAAA clade</taxon>
        <taxon>indigoferoid/millettioid clade</taxon>
        <taxon>Phaseoleae</taxon>
        <taxon>Cajanus</taxon>
    </lineage>
</organism>
<reference evidence="1" key="1">
    <citation type="journal article" date="2012" name="Nat. Biotechnol.">
        <title>Draft genome sequence of pigeonpea (Cajanus cajan), an orphan legume crop of resource-poor farmers.</title>
        <authorList>
            <person name="Varshney R.K."/>
            <person name="Chen W."/>
            <person name="Li Y."/>
            <person name="Bharti A.K."/>
            <person name="Saxena R.K."/>
            <person name="Schlueter J.A."/>
            <person name="Donoghue M.T."/>
            <person name="Azam S."/>
            <person name="Fan G."/>
            <person name="Whaley A.M."/>
            <person name="Farmer A.D."/>
            <person name="Sheridan J."/>
            <person name="Iwata A."/>
            <person name="Tuteja R."/>
            <person name="Penmetsa R.V."/>
            <person name="Wu W."/>
            <person name="Upadhyaya H.D."/>
            <person name="Yang S.P."/>
            <person name="Shah T."/>
            <person name="Saxena K.B."/>
            <person name="Michael T."/>
            <person name="McCombie W.R."/>
            <person name="Yang B."/>
            <person name="Zhang G."/>
            <person name="Yang H."/>
            <person name="Wang J."/>
            <person name="Spillane C."/>
            <person name="Cook D.R."/>
            <person name="May G.D."/>
            <person name="Xu X."/>
            <person name="Jackson S.A."/>
        </authorList>
    </citation>
    <scope>NUCLEOTIDE SEQUENCE [LARGE SCALE GENOMIC DNA]</scope>
</reference>
<sequence>MPNYAKFLKEIISNKKKLEEFEMVELNEKCFFLIKLSHKLKDLRVYNSLYHGQFIF</sequence>
<evidence type="ECO:0000313" key="2">
    <source>
        <dbReference type="Proteomes" id="UP000075243"/>
    </source>
</evidence>
<dbReference type="AlphaFoldDB" id="A0A151RFD8"/>
<evidence type="ECO:0000313" key="1">
    <source>
        <dbReference type="EMBL" id="KYP41207.1"/>
    </source>
</evidence>
<proteinExistence type="predicted"/>
<dbReference type="Proteomes" id="UP000075243">
    <property type="component" value="Unassembled WGS sequence"/>
</dbReference>
<protein>
    <submittedName>
        <fullName evidence="1">Uncharacterized protein</fullName>
    </submittedName>
</protein>
<gene>
    <name evidence="1" type="ORF">KK1_037440</name>
</gene>
<dbReference type="EMBL" id="KQ483788">
    <property type="protein sequence ID" value="KYP41207.1"/>
    <property type="molecule type" value="Genomic_DNA"/>
</dbReference>